<dbReference type="CDD" id="cd08010">
    <property type="entry name" value="MltG_like"/>
    <property type="match status" value="1"/>
</dbReference>
<evidence type="ECO:0000313" key="9">
    <source>
        <dbReference type="EMBL" id="AVD70089.1"/>
    </source>
</evidence>
<keyword evidence="4 7" id="KW-0472">Membrane</keyword>
<evidence type="ECO:0000256" key="4">
    <source>
        <dbReference type="ARBA" id="ARBA00023136"/>
    </source>
</evidence>
<comment type="function">
    <text evidence="7">Functions as a peptidoglycan terminase that cleaves nascent peptidoglycan strands endolytically to terminate their elongation.</text>
</comment>
<keyword evidence="1 7" id="KW-1003">Cell membrane</keyword>
<dbReference type="PANTHER" id="PTHR30518">
    <property type="entry name" value="ENDOLYTIC MUREIN TRANSGLYCOSYLASE"/>
    <property type="match status" value="1"/>
</dbReference>
<organism evidence="9 10">
    <name type="scientific">Desulfobulbus oralis</name>
    <dbReference type="NCBI Taxonomy" id="1986146"/>
    <lineage>
        <taxon>Bacteria</taxon>
        <taxon>Pseudomonadati</taxon>
        <taxon>Thermodesulfobacteriota</taxon>
        <taxon>Desulfobulbia</taxon>
        <taxon>Desulfobulbales</taxon>
        <taxon>Desulfobulbaceae</taxon>
        <taxon>Desulfobulbus</taxon>
    </lineage>
</organism>
<dbReference type="PANTHER" id="PTHR30518:SF2">
    <property type="entry name" value="ENDOLYTIC MUREIN TRANSGLYCOSYLASE"/>
    <property type="match status" value="1"/>
</dbReference>
<dbReference type="GO" id="GO:0009252">
    <property type="term" value="P:peptidoglycan biosynthetic process"/>
    <property type="evidence" value="ECO:0007669"/>
    <property type="project" value="UniProtKB-UniRule"/>
</dbReference>
<dbReference type="GO" id="GO:0071555">
    <property type="term" value="P:cell wall organization"/>
    <property type="evidence" value="ECO:0007669"/>
    <property type="project" value="UniProtKB-KW"/>
</dbReference>
<dbReference type="GO" id="GO:0008932">
    <property type="term" value="F:lytic endotransglycosylase activity"/>
    <property type="evidence" value="ECO:0007669"/>
    <property type="project" value="UniProtKB-UniRule"/>
</dbReference>
<name>A0A2L1GK99_9BACT</name>
<dbReference type="EMBL" id="CP021255">
    <property type="protein sequence ID" value="AVD70089.1"/>
    <property type="molecule type" value="Genomic_DNA"/>
</dbReference>
<protein>
    <recommendedName>
        <fullName evidence="7">Endolytic murein transglycosylase</fullName>
        <ecNumber evidence="7">4.2.2.29</ecNumber>
    </recommendedName>
    <alternativeName>
        <fullName evidence="7">Peptidoglycan lytic transglycosylase</fullName>
    </alternativeName>
    <alternativeName>
        <fullName evidence="7">Peptidoglycan polymerization terminase</fullName>
    </alternativeName>
</protein>
<dbReference type="AlphaFoldDB" id="A0A2L1GK99"/>
<evidence type="ECO:0000256" key="3">
    <source>
        <dbReference type="ARBA" id="ARBA00022989"/>
    </source>
</evidence>
<dbReference type="EC" id="4.2.2.29" evidence="7"/>
<evidence type="ECO:0000313" key="10">
    <source>
        <dbReference type="Proteomes" id="UP000239867"/>
    </source>
</evidence>
<dbReference type="GO" id="GO:0005886">
    <property type="term" value="C:plasma membrane"/>
    <property type="evidence" value="ECO:0007669"/>
    <property type="project" value="UniProtKB-SubCell"/>
</dbReference>
<dbReference type="RefSeq" id="WP_104935416.1">
    <property type="nucleotide sequence ID" value="NZ_CP021255.1"/>
</dbReference>
<dbReference type="HAMAP" id="MF_02065">
    <property type="entry name" value="MltG"/>
    <property type="match status" value="1"/>
</dbReference>
<dbReference type="Gene3D" id="3.30.160.60">
    <property type="entry name" value="Classic Zinc Finger"/>
    <property type="match status" value="1"/>
</dbReference>
<feature type="transmembrane region" description="Helical" evidence="7">
    <location>
        <begin position="69"/>
        <end position="88"/>
    </location>
</feature>
<evidence type="ECO:0000256" key="7">
    <source>
        <dbReference type="HAMAP-Rule" id="MF_02065"/>
    </source>
</evidence>
<evidence type="ECO:0000256" key="5">
    <source>
        <dbReference type="ARBA" id="ARBA00023239"/>
    </source>
</evidence>
<keyword evidence="10" id="KW-1185">Reference proteome</keyword>
<feature type="site" description="Important for catalytic activity" evidence="7">
    <location>
        <position position="279"/>
    </location>
</feature>
<gene>
    <name evidence="7" type="primary">mltG</name>
    <name evidence="9" type="ORF">CAY53_00175</name>
</gene>
<dbReference type="OrthoDB" id="9814591at2"/>
<dbReference type="KEGG" id="deo:CAY53_00175"/>
<dbReference type="Pfam" id="PF02618">
    <property type="entry name" value="YceG"/>
    <property type="match status" value="1"/>
</dbReference>
<keyword evidence="3 7" id="KW-1133">Transmembrane helix</keyword>
<keyword evidence="6 7" id="KW-0961">Cell wall biogenesis/degradation</keyword>
<dbReference type="Proteomes" id="UP000239867">
    <property type="component" value="Chromosome"/>
</dbReference>
<sequence>MPDRELPADQKSEKTASDPELEAGSAEAAGVSDAASCGAGRQEGPELQAPSAMADAGGGPGLRKWRRSFAAVLLLVLGIAVFLGGWFWQFCRQPVGPGTEVTVLIPPGSGVRRIGALLADKGLVPDDIRYLVWLRLSGLSGRLKAGEYSFAPGMTAPQVLRKIARGEVLRHPVTIVEGLRLEQIAAVFAGGGWVDAQEFLRLCHDPAFLKSERVQAKSLEGYLFPDTYFMERGITEAQLLHRMVQRFRQVWGELPGAAAGQAGMSPHDTLILASIVEKESGRAAERPLIARVFLNRLGQGMPLQSDPTVIYGLGAAYTGKLRKADLRSPSSHNTYMLKGLPPGPICSPGRAALSAVLAPADSEALYFVSRNDGSHVFSNTLAEHNRAVQRYQKQGRRPPEQGGGVADGTPANTMSSDPEGGAEGRHMTAEGPTQGEGRAAGDTEKGPAAWPGKKADKPGKGKQVQGSGPDAPD</sequence>
<comment type="catalytic activity">
    <reaction evidence="7">
        <text>a peptidoglycan chain = a peptidoglycan chain with N-acetyl-1,6-anhydromuramyl-[peptide] at the reducing end + a peptidoglycan chain with N-acetylglucosamine at the non-reducing end.</text>
        <dbReference type="EC" id="4.2.2.29"/>
    </reaction>
</comment>
<comment type="subcellular location">
    <subcellularLocation>
        <location evidence="7">Cell membrane</location>
        <topology evidence="7">Single-pass membrane protein</topology>
    </subcellularLocation>
</comment>
<dbReference type="Gene3D" id="3.30.1490.480">
    <property type="entry name" value="Endolytic murein transglycosylase"/>
    <property type="match status" value="1"/>
</dbReference>
<feature type="region of interest" description="Disordered" evidence="8">
    <location>
        <begin position="1"/>
        <end position="55"/>
    </location>
</feature>
<comment type="similarity">
    <text evidence="7">Belongs to the transglycosylase MltG family.</text>
</comment>
<evidence type="ECO:0000256" key="6">
    <source>
        <dbReference type="ARBA" id="ARBA00023316"/>
    </source>
</evidence>
<feature type="compositionally biased region" description="Basic and acidic residues" evidence="8">
    <location>
        <begin position="1"/>
        <end position="17"/>
    </location>
</feature>
<keyword evidence="2 7" id="KW-0812">Transmembrane</keyword>
<accession>A0A2L1GK99</accession>
<dbReference type="InterPro" id="IPR003770">
    <property type="entry name" value="MLTG-like"/>
</dbReference>
<evidence type="ECO:0000256" key="2">
    <source>
        <dbReference type="ARBA" id="ARBA00022692"/>
    </source>
</evidence>
<evidence type="ECO:0000256" key="1">
    <source>
        <dbReference type="ARBA" id="ARBA00022475"/>
    </source>
</evidence>
<dbReference type="NCBIfam" id="TIGR00247">
    <property type="entry name" value="endolytic transglycosylase MltG"/>
    <property type="match status" value="1"/>
</dbReference>
<feature type="region of interest" description="Disordered" evidence="8">
    <location>
        <begin position="391"/>
        <end position="473"/>
    </location>
</feature>
<keyword evidence="5 7" id="KW-0456">Lyase</keyword>
<evidence type="ECO:0000256" key="8">
    <source>
        <dbReference type="SAM" id="MobiDB-lite"/>
    </source>
</evidence>
<proteinExistence type="inferred from homology"/>
<reference evidence="9 10" key="1">
    <citation type="journal article" date="2018" name="MBio">
        <title>Insights into the evolution of host association through the isolation and characterization of a novel human periodontal pathobiont, Desulfobulbus oralis.</title>
        <authorList>
            <person name="Cross K.L."/>
            <person name="Chirania P."/>
            <person name="Xiong W."/>
            <person name="Beall C.J."/>
            <person name="Elkins J.G."/>
            <person name="Giannone R.J."/>
            <person name="Griffen A.L."/>
            <person name="Guss A.M."/>
            <person name="Hettich R.L."/>
            <person name="Joshi S.S."/>
            <person name="Mokrzan E.M."/>
            <person name="Martin R.K."/>
            <person name="Zhulin I.B."/>
            <person name="Leys E.J."/>
            <person name="Podar M."/>
        </authorList>
    </citation>
    <scope>NUCLEOTIDE SEQUENCE [LARGE SCALE GENOMIC DNA]</scope>
    <source>
        <strain evidence="9 10">ORNL</strain>
    </source>
</reference>